<accession>A0A6G0WL20</accession>
<reference evidence="2 3" key="1">
    <citation type="submission" date="2019-07" db="EMBL/GenBank/DDBJ databases">
        <title>Genomics analysis of Aphanomyces spp. identifies a new class of oomycete effector associated with host adaptation.</title>
        <authorList>
            <person name="Gaulin E."/>
        </authorList>
    </citation>
    <scope>NUCLEOTIDE SEQUENCE [LARGE SCALE GENOMIC DNA]</scope>
    <source>
        <strain evidence="2 3">ATCC 201684</strain>
    </source>
</reference>
<feature type="transmembrane region" description="Helical" evidence="1">
    <location>
        <begin position="1036"/>
        <end position="1055"/>
    </location>
</feature>
<gene>
    <name evidence="2" type="ORF">Ae201684_014074</name>
</gene>
<dbReference type="Proteomes" id="UP000481153">
    <property type="component" value="Unassembled WGS sequence"/>
</dbReference>
<evidence type="ECO:0000313" key="3">
    <source>
        <dbReference type="Proteomes" id="UP000481153"/>
    </source>
</evidence>
<feature type="transmembrane region" description="Helical" evidence="1">
    <location>
        <begin position="938"/>
        <end position="964"/>
    </location>
</feature>
<name>A0A6G0WL20_9STRA</name>
<dbReference type="SUPFAM" id="SSF51126">
    <property type="entry name" value="Pectin lyase-like"/>
    <property type="match status" value="2"/>
</dbReference>
<feature type="transmembrane region" description="Helical" evidence="1">
    <location>
        <begin position="1096"/>
        <end position="1121"/>
    </location>
</feature>
<protein>
    <recommendedName>
        <fullName evidence="4">TRP C-terminal domain-containing protein</fullName>
    </recommendedName>
</protein>
<evidence type="ECO:0000256" key="1">
    <source>
        <dbReference type="SAM" id="Phobius"/>
    </source>
</evidence>
<evidence type="ECO:0000313" key="2">
    <source>
        <dbReference type="EMBL" id="KAF0727963.1"/>
    </source>
</evidence>
<dbReference type="InterPro" id="IPR011050">
    <property type="entry name" value="Pectin_lyase_fold/virulence"/>
</dbReference>
<keyword evidence="3" id="KW-1185">Reference proteome</keyword>
<dbReference type="EMBL" id="VJMJ01000184">
    <property type="protein sequence ID" value="KAF0727963.1"/>
    <property type="molecule type" value="Genomic_DNA"/>
</dbReference>
<proteinExistence type="predicted"/>
<dbReference type="PANTHER" id="PTHR11319">
    <property type="entry name" value="G PROTEIN-COUPLED RECEPTOR-RELATED"/>
    <property type="match status" value="1"/>
</dbReference>
<feature type="transmembrane region" description="Helical" evidence="1">
    <location>
        <begin position="854"/>
        <end position="876"/>
    </location>
</feature>
<comment type="caution">
    <text evidence="2">The sequence shown here is derived from an EMBL/GenBank/DDBJ whole genome shotgun (WGS) entry which is preliminary data.</text>
</comment>
<feature type="transmembrane region" description="Helical" evidence="1">
    <location>
        <begin position="1174"/>
        <end position="1192"/>
    </location>
</feature>
<feature type="transmembrane region" description="Helical" evidence="1">
    <location>
        <begin position="1232"/>
        <end position="1256"/>
    </location>
</feature>
<sequence>MNIVGTSGAAVAFNNVSGKLLTNHFSSNTCILSGGAISLSSCDSIIFESNNFTYNLASTGGAVDITSSSSVNFFNDTFENNIANQFGGAIHSYSANNVIIHAGRFHNCSSNFGGALYLDMSLSVKITHSRFQFCLSYSDGGSMYVSLSEASLSNVIFNSSVALSNGGAIAVKSAATVLNLFNISILNSGAEKGGGIFMIDYVTPKGSMQNLSFINTTASVMGGAVYGVLSKVDFNGLEAYNVSSKNGGTIALDSSSGNITNANISKSSATINGGALYLIVTTLKCSSLRLAQNYATNYGGGIYAFASTVDIVALEMSSSQASVGGGLYASSSVLSLSLSTIRSNHAINGGGISSDLSDIYIDSSLFDGNYAASMGAAGYISYNYLQLTNSTFLNGLAKQGGAFTLNNIQKFAIDGCNFTQNTVSQNDLNSATQQGGAIVVTQISKNSTISNSNFSQNAAGTTNGGAIYATMSGMAPTVELLFENTSFASNFGGIGGAVYFDSFLTRLRNVVFKSNKATTGGGGGVFWTGVEPIGLQNQLYGNNTALYGPDFASVPYALLPTYTPPQGLSGEASGQVFVGSFLVYIVDQYNQTVKTENSIVVALVTPTSGATLVGTPLATAIAGVCDFSSVGVQQTPGKNVTIFVSSPPLIALDQVIIPVRTCVVGEIIPMGVSQCVECAFGKFSWNTSDTVCHDCPEGAICRGGKAMDALSGYWRIENTTGVCTDSSNPYDSCKFNTCLGTSCNGYSLSSDGVNILLGGPNSTIILTLSEGDTASYNPSDILSVAGETVEVVSFANGQVFVKTSADLPTEGNVAIYRPGQETCSVGYKGNLCLQCAKGYTRSGKSSCVACPSNYTLTVLALVGGILGVIVIVVILIRMAINKARKRKSITSTLSKIFTSFLQLIILAESFNVNWPSEVTAMFEAQGYYKDNVSSMSDFYSMLILYLCLPVAAVIFPCIYWLIYFMSIRRRHQHKDWTSIYTDHALVGEKELDGLFKSLGEKPSEMVLLAIKTDLKDSSLSIEKVKTAYLNAIKSEAYCKLILSIIVILFLIHPSLTEKLFEMFACTQLGSDAHGNALYFLNPDLDVQCYTDSHYRWMYYVGVPGLLGFTFGVPVLALFILFSRRHRLELMTTKLEFGFMYMGFKPKYYYWEIWVMMRKNTVSFISVFLKPSGTGPQALAATVLVFVAYHLHMDRNPYEDERVNRLEEFSLLTSLLTLFCALFLYQVEVVGTWRGVFGVLVIIGNCLFIVDFTRLMFTESKDKAKRTIQSIDTPVRVKKALKKVQPMFKRHKQAAGPNRQKVFIELKSHQ</sequence>
<feature type="transmembrane region" description="Helical" evidence="1">
    <location>
        <begin position="1208"/>
        <end position="1226"/>
    </location>
</feature>
<keyword evidence="1" id="KW-1133">Transmembrane helix</keyword>
<keyword evidence="1" id="KW-0472">Membrane</keyword>
<dbReference type="VEuPathDB" id="FungiDB:AeMF1_000489"/>
<keyword evidence="1" id="KW-0812">Transmembrane</keyword>
<dbReference type="PANTHER" id="PTHR11319:SF35">
    <property type="entry name" value="OUTER MEMBRANE PROTEIN PMPC-RELATED"/>
    <property type="match status" value="1"/>
</dbReference>
<evidence type="ECO:0008006" key="4">
    <source>
        <dbReference type="Google" id="ProtNLM"/>
    </source>
</evidence>
<feature type="transmembrane region" description="Helical" evidence="1">
    <location>
        <begin position="888"/>
        <end position="907"/>
    </location>
</feature>
<organism evidence="2 3">
    <name type="scientific">Aphanomyces euteiches</name>
    <dbReference type="NCBI Taxonomy" id="100861"/>
    <lineage>
        <taxon>Eukaryota</taxon>
        <taxon>Sar</taxon>
        <taxon>Stramenopiles</taxon>
        <taxon>Oomycota</taxon>
        <taxon>Saprolegniomycetes</taxon>
        <taxon>Saprolegniales</taxon>
        <taxon>Verrucalvaceae</taxon>
        <taxon>Aphanomyces</taxon>
    </lineage>
</organism>